<feature type="transmembrane region" description="Helical" evidence="1">
    <location>
        <begin position="7"/>
        <end position="27"/>
    </location>
</feature>
<sequence length="263" mass="30780">MGISIEVNLFCLSIVLIFIIFLIIKYFQNIFSDSTAFWTRLGKNFPDKPVDDFLISVVYQCDKSLQMIIEQLKNIQILYEKNFQLDKKLEIIVISDARHDNYADIRLLNKVFPNLMLISADLTANESISPKHFITATLAARGEFIVDSKTFADEIDKLQQNPHNYISIYNNGNNYHFSVISKSSFEYMRRIHFIDTIPIEEFMIIAKMMNIPYNILKNNKTKIQSIFSRLYTNCLVKLANFCYSNKIWKLPTEINKGEKRKKN</sequence>
<dbReference type="Proteomes" id="UP001470230">
    <property type="component" value="Unassembled WGS sequence"/>
</dbReference>
<evidence type="ECO:0000313" key="3">
    <source>
        <dbReference type="Proteomes" id="UP001470230"/>
    </source>
</evidence>
<evidence type="ECO:0000256" key="1">
    <source>
        <dbReference type="SAM" id="Phobius"/>
    </source>
</evidence>
<accession>A0ABR2JUV5</accession>
<evidence type="ECO:0008006" key="4">
    <source>
        <dbReference type="Google" id="ProtNLM"/>
    </source>
</evidence>
<organism evidence="2 3">
    <name type="scientific">Tritrichomonas musculus</name>
    <dbReference type="NCBI Taxonomy" id="1915356"/>
    <lineage>
        <taxon>Eukaryota</taxon>
        <taxon>Metamonada</taxon>
        <taxon>Parabasalia</taxon>
        <taxon>Tritrichomonadida</taxon>
        <taxon>Tritrichomonadidae</taxon>
        <taxon>Tritrichomonas</taxon>
    </lineage>
</organism>
<keyword evidence="1" id="KW-1133">Transmembrane helix</keyword>
<keyword evidence="3" id="KW-1185">Reference proteome</keyword>
<gene>
    <name evidence="2" type="ORF">M9Y10_045235</name>
</gene>
<comment type="caution">
    <text evidence="2">The sequence shown here is derived from an EMBL/GenBank/DDBJ whole genome shotgun (WGS) entry which is preliminary data.</text>
</comment>
<dbReference type="EMBL" id="JAPFFF010000009">
    <property type="protein sequence ID" value="KAK8882593.1"/>
    <property type="molecule type" value="Genomic_DNA"/>
</dbReference>
<name>A0ABR2JUV5_9EUKA</name>
<evidence type="ECO:0000313" key="2">
    <source>
        <dbReference type="EMBL" id="KAK8882593.1"/>
    </source>
</evidence>
<proteinExistence type="predicted"/>
<keyword evidence="1" id="KW-0472">Membrane</keyword>
<protein>
    <recommendedName>
        <fullName evidence="4">Glycosyltransferase 2-like domain-containing protein</fullName>
    </recommendedName>
</protein>
<reference evidence="2 3" key="1">
    <citation type="submission" date="2024-04" db="EMBL/GenBank/DDBJ databases">
        <title>Tritrichomonas musculus Genome.</title>
        <authorList>
            <person name="Alves-Ferreira E."/>
            <person name="Grigg M."/>
            <person name="Lorenzi H."/>
            <person name="Galac M."/>
        </authorList>
    </citation>
    <scope>NUCLEOTIDE SEQUENCE [LARGE SCALE GENOMIC DNA]</scope>
    <source>
        <strain evidence="2 3">EAF2021</strain>
    </source>
</reference>
<keyword evidence="1" id="KW-0812">Transmembrane</keyword>